<feature type="domain" description="Mg chelatase-related protein C-terminal" evidence="3">
    <location>
        <begin position="407"/>
        <end position="503"/>
    </location>
</feature>
<feature type="region of interest" description="Disordered" evidence="1">
    <location>
        <begin position="271"/>
        <end position="292"/>
    </location>
</feature>
<dbReference type="Gene3D" id="3.30.230.10">
    <property type="match status" value="1"/>
</dbReference>
<proteinExistence type="predicted"/>
<dbReference type="GO" id="GO:0005524">
    <property type="term" value="F:ATP binding"/>
    <property type="evidence" value="ECO:0007669"/>
    <property type="project" value="InterPro"/>
</dbReference>
<comment type="caution">
    <text evidence="4">The sequence shown here is derived from an EMBL/GenBank/DDBJ whole genome shotgun (WGS) entry which is preliminary data.</text>
</comment>
<protein>
    <submittedName>
        <fullName evidence="4">YifB family Mg chelatase-like AAA ATPase</fullName>
    </submittedName>
</protein>
<dbReference type="Proteomes" id="UP001198612">
    <property type="component" value="Unassembled WGS sequence"/>
</dbReference>
<dbReference type="SUPFAM" id="SSF52540">
    <property type="entry name" value="P-loop containing nucleoside triphosphate hydrolases"/>
    <property type="match status" value="1"/>
</dbReference>
<dbReference type="InterPro" id="IPR020568">
    <property type="entry name" value="Ribosomal_Su5_D2-typ_SF"/>
</dbReference>
<dbReference type="PANTHER" id="PTHR32039:SF7">
    <property type="entry name" value="COMPETENCE PROTEIN COMM"/>
    <property type="match status" value="1"/>
</dbReference>
<evidence type="ECO:0000256" key="1">
    <source>
        <dbReference type="SAM" id="MobiDB-lite"/>
    </source>
</evidence>
<evidence type="ECO:0000313" key="4">
    <source>
        <dbReference type="EMBL" id="MCC2228943.1"/>
    </source>
</evidence>
<dbReference type="NCBIfam" id="TIGR00368">
    <property type="entry name" value="YifB family Mg chelatase-like AAA ATPase"/>
    <property type="match status" value="1"/>
</dbReference>
<sequence length="511" mass="56891">MYLFASVLSAAIYGMEVREIQVEADVSDGLPSFAMVGFPSAQVREAQERVRTAFKNNRLCLPPKKVTVNFAPADMKKEGAGFDLPVAAAVLAAAGILEPDLLEGVMIVGEISLNGEIHGVAGVLPRVIRARELGLRFCVIPEENIREGNLVKDMPVFGVKSLNAMIRCLRDPNTYTAAYQEKEKTENKPEIPKVDFADICGQEGARRAAEIAVSGFHNILFIGPPGSGKTMLARRLPTIMPEMTFEESLEITKVYSVAGLLTEKDPLIRQRPFRSPHHTSSPQALAGGGRIPGPGEITLAHRGVLFLDEMPEFSRKSLEILRQPLEDKEIHLSRAAGTYIFPASFMLAAAMNPCPCGFYPDMNRCRCTSGEITHYLGKISQPLLERIDICTEVPAVSFSKMKKKIAGESSAQIRKRVEAVQEIQRERYKKEKFCFNGELDGRKLEKYCVMTGGADKLLEQAYEQFQFSTRAYHKILKTARTIADMESSEKIKEEHICEALAYRAYDKKYWS</sequence>
<dbReference type="Gene3D" id="3.40.50.300">
    <property type="entry name" value="P-loop containing nucleotide triphosphate hydrolases"/>
    <property type="match status" value="1"/>
</dbReference>
<dbReference type="RefSeq" id="WP_227589080.1">
    <property type="nucleotide sequence ID" value="NZ_JAJEQQ010000028.1"/>
</dbReference>
<evidence type="ECO:0000259" key="3">
    <source>
        <dbReference type="Pfam" id="PF13335"/>
    </source>
</evidence>
<dbReference type="InterPro" id="IPR004482">
    <property type="entry name" value="Mg_chelat-rel"/>
</dbReference>
<dbReference type="InterPro" id="IPR025158">
    <property type="entry name" value="Mg_chelat-rel_C"/>
</dbReference>
<dbReference type="EMBL" id="JAJEQQ010000028">
    <property type="protein sequence ID" value="MCC2228943.1"/>
    <property type="molecule type" value="Genomic_DNA"/>
</dbReference>
<dbReference type="Pfam" id="PF01078">
    <property type="entry name" value="Mg_chelatase"/>
    <property type="match status" value="1"/>
</dbReference>
<name>A0AAW4WA97_9FIRM</name>
<dbReference type="InterPro" id="IPR027417">
    <property type="entry name" value="P-loop_NTPase"/>
</dbReference>
<dbReference type="InterPro" id="IPR045006">
    <property type="entry name" value="CHLI-like"/>
</dbReference>
<dbReference type="AlphaFoldDB" id="A0AAW4WA97"/>
<accession>A0AAW4WA97</accession>
<dbReference type="PANTHER" id="PTHR32039">
    <property type="entry name" value="MAGNESIUM-CHELATASE SUBUNIT CHLI"/>
    <property type="match status" value="1"/>
</dbReference>
<keyword evidence="5" id="KW-1185">Reference proteome</keyword>
<evidence type="ECO:0000313" key="5">
    <source>
        <dbReference type="Proteomes" id="UP001198612"/>
    </source>
</evidence>
<dbReference type="Pfam" id="PF13541">
    <property type="entry name" value="ChlI"/>
    <property type="match status" value="1"/>
</dbReference>
<feature type="domain" description="Magnesium chelatase ChlI-like catalytic" evidence="2">
    <location>
        <begin position="195"/>
        <end position="399"/>
    </location>
</feature>
<organism evidence="4 5">
    <name type="scientific">Blautia fusiformis</name>
    <dbReference type="NCBI Taxonomy" id="2881264"/>
    <lineage>
        <taxon>Bacteria</taxon>
        <taxon>Bacillati</taxon>
        <taxon>Bacillota</taxon>
        <taxon>Clostridia</taxon>
        <taxon>Lachnospirales</taxon>
        <taxon>Lachnospiraceae</taxon>
        <taxon>Blautia</taxon>
    </lineage>
</organism>
<evidence type="ECO:0000259" key="2">
    <source>
        <dbReference type="Pfam" id="PF01078"/>
    </source>
</evidence>
<dbReference type="Pfam" id="PF13335">
    <property type="entry name" value="Mg_chelatase_C"/>
    <property type="match status" value="1"/>
</dbReference>
<dbReference type="InterPro" id="IPR000523">
    <property type="entry name" value="Mg_chelatse_chII-like_cat_dom"/>
</dbReference>
<gene>
    <name evidence="4" type="ORF">LKD40_14225</name>
</gene>
<reference evidence="4 5" key="1">
    <citation type="submission" date="2021-10" db="EMBL/GenBank/DDBJ databases">
        <title>Anaerobic single-cell dispensing facilitates the cultivation of human gut bacteria.</title>
        <authorList>
            <person name="Afrizal A."/>
        </authorList>
    </citation>
    <scope>NUCLEOTIDE SEQUENCE [LARGE SCALE GENOMIC DNA]</scope>
    <source>
        <strain evidence="4 5">CLA-AA-H217</strain>
    </source>
</reference>
<dbReference type="SUPFAM" id="SSF54211">
    <property type="entry name" value="Ribosomal protein S5 domain 2-like"/>
    <property type="match status" value="1"/>
</dbReference>
<dbReference type="InterPro" id="IPR014721">
    <property type="entry name" value="Ribsml_uS5_D2-typ_fold_subgr"/>
</dbReference>